<sequence>MKKPVFKNEWQKRVEELQGSPERTQKLLDSVYQRALGGDNKAAQLYLQATNRLAPTQVTVNHTQSLAEISDKDLEDLISSMAVTEQTARLDAGHG</sequence>
<accession>A0A6J5PK54</accession>
<dbReference type="EMBL" id="LR796877">
    <property type="protein sequence ID" value="CAB4171913.1"/>
    <property type="molecule type" value="Genomic_DNA"/>
</dbReference>
<protein>
    <submittedName>
        <fullName evidence="1">Uncharacterized protein</fullName>
    </submittedName>
</protein>
<gene>
    <name evidence="1" type="ORF">UFOVP923_36</name>
</gene>
<name>A0A6J5PK54_9CAUD</name>
<proteinExistence type="predicted"/>
<evidence type="ECO:0000313" key="1">
    <source>
        <dbReference type="EMBL" id="CAB4171913.1"/>
    </source>
</evidence>
<organism evidence="1">
    <name type="scientific">uncultured Caudovirales phage</name>
    <dbReference type="NCBI Taxonomy" id="2100421"/>
    <lineage>
        <taxon>Viruses</taxon>
        <taxon>Duplodnaviria</taxon>
        <taxon>Heunggongvirae</taxon>
        <taxon>Uroviricota</taxon>
        <taxon>Caudoviricetes</taxon>
        <taxon>Peduoviridae</taxon>
        <taxon>Maltschvirus</taxon>
        <taxon>Maltschvirus maltsch</taxon>
    </lineage>
</organism>
<reference evidence="1" key="1">
    <citation type="submission" date="2020-05" db="EMBL/GenBank/DDBJ databases">
        <authorList>
            <person name="Chiriac C."/>
            <person name="Salcher M."/>
            <person name="Ghai R."/>
            <person name="Kavagutti S V."/>
        </authorList>
    </citation>
    <scope>NUCLEOTIDE SEQUENCE</scope>
</reference>